<accession>A0A6J2UIJ0</accession>
<organism evidence="3 4">
    <name type="scientific">Drosophila lebanonensis</name>
    <name type="common">Fruit fly</name>
    <name type="synonym">Scaptodrosophila lebanonensis</name>
    <dbReference type="NCBI Taxonomy" id="7225"/>
    <lineage>
        <taxon>Eukaryota</taxon>
        <taxon>Metazoa</taxon>
        <taxon>Ecdysozoa</taxon>
        <taxon>Arthropoda</taxon>
        <taxon>Hexapoda</taxon>
        <taxon>Insecta</taxon>
        <taxon>Pterygota</taxon>
        <taxon>Neoptera</taxon>
        <taxon>Endopterygota</taxon>
        <taxon>Diptera</taxon>
        <taxon>Brachycera</taxon>
        <taxon>Muscomorpha</taxon>
        <taxon>Ephydroidea</taxon>
        <taxon>Drosophilidae</taxon>
        <taxon>Scaptodrosophila</taxon>
    </lineage>
</organism>
<proteinExistence type="predicted"/>
<dbReference type="GeneID" id="115634429"/>
<evidence type="ECO:0000313" key="4">
    <source>
        <dbReference type="RefSeq" id="XP_030387995.1"/>
    </source>
</evidence>
<sequence length="301" mass="34763">MRRSCSFRFILLFMQFFSAPLRQALIIEAAWPATSYSITREQEQNAMDNGNSESGSPLPKTVNREMVPREEEHAAAANMAGNFHFPQRNVALPPYLKRQWRLLHQRYDKYMKKLQVRRVWVDLQSPADWPSVMAPDITLRSGGVGKRTPIQWPPREKNEGNNEPRYPYGYVWPQGRPPPHNLKRKPGNYDRQMFLPTISAGVMTNLGDFFNELKANVLFAEQSQQLGEAESQLLEGVHPHPLHEARYNQDMQKDLKTSQLLQAIRTYRPSQKIRSLVSRNPDGYQGSQLIDPSYMWLGLGK</sequence>
<dbReference type="OrthoDB" id="7477138at2759"/>
<name>A0A6J2UIJ0_DROLE</name>
<dbReference type="AlphaFoldDB" id="A0A6J2UIJ0"/>
<reference evidence="4" key="1">
    <citation type="submission" date="2025-08" db="UniProtKB">
        <authorList>
            <consortium name="RefSeq"/>
        </authorList>
    </citation>
    <scope>IDENTIFICATION</scope>
    <source>
        <strain evidence="4">11010-0011.00</strain>
        <tissue evidence="4">Whole body</tissue>
    </source>
</reference>
<evidence type="ECO:0000313" key="3">
    <source>
        <dbReference type="Proteomes" id="UP000504634"/>
    </source>
</evidence>
<dbReference type="RefSeq" id="XP_030387995.1">
    <property type="nucleotide sequence ID" value="XM_030532135.1"/>
</dbReference>
<feature type="region of interest" description="Disordered" evidence="1">
    <location>
        <begin position="143"/>
        <end position="164"/>
    </location>
</feature>
<feature type="signal peptide" evidence="2">
    <location>
        <begin position="1"/>
        <end position="24"/>
    </location>
</feature>
<feature type="chain" id="PRO_5026961002" evidence="2">
    <location>
        <begin position="25"/>
        <end position="301"/>
    </location>
</feature>
<dbReference type="Proteomes" id="UP000504634">
    <property type="component" value="Unplaced"/>
</dbReference>
<evidence type="ECO:0000256" key="1">
    <source>
        <dbReference type="SAM" id="MobiDB-lite"/>
    </source>
</evidence>
<keyword evidence="2" id="KW-0732">Signal</keyword>
<protein>
    <submittedName>
        <fullName evidence="4">Uncharacterized protein LOC115634429</fullName>
    </submittedName>
</protein>
<gene>
    <name evidence="4" type="primary">LOC115634429</name>
</gene>
<keyword evidence="3" id="KW-1185">Reference proteome</keyword>
<evidence type="ECO:0000256" key="2">
    <source>
        <dbReference type="SAM" id="SignalP"/>
    </source>
</evidence>